<dbReference type="AlphaFoldDB" id="A0A193GL32"/>
<dbReference type="EMBL" id="CP016173">
    <property type="protein sequence ID" value="ANN80802.1"/>
    <property type="molecule type" value="Genomic_DNA"/>
</dbReference>
<feature type="compositionally biased region" description="Pro residues" evidence="1">
    <location>
        <begin position="354"/>
        <end position="366"/>
    </location>
</feature>
<keyword evidence="4" id="KW-0614">Plasmid</keyword>
<dbReference type="OrthoDB" id="7220054at2"/>
<keyword evidence="2" id="KW-0812">Transmembrane</keyword>
<evidence type="ECO:0000259" key="3">
    <source>
        <dbReference type="Pfam" id="PF04917"/>
    </source>
</evidence>
<feature type="domain" description="Bacterial shufflon protein N-terminal" evidence="3">
    <location>
        <begin position="52"/>
        <end position="290"/>
    </location>
</feature>
<dbReference type="RefSeq" id="WP_066665779.1">
    <property type="nucleotide sequence ID" value="NZ_CBCSCL010000020.1"/>
</dbReference>
<evidence type="ECO:0000256" key="1">
    <source>
        <dbReference type="SAM" id="MobiDB-lite"/>
    </source>
</evidence>
<name>A0A193GL32_9BORD</name>
<dbReference type="InterPro" id="IPR007001">
    <property type="entry name" value="Shufflon_N"/>
</dbReference>
<keyword evidence="2" id="KW-1133">Transmembrane helix</keyword>
<feature type="region of interest" description="Disordered" evidence="1">
    <location>
        <begin position="352"/>
        <end position="386"/>
    </location>
</feature>
<evidence type="ECO:0000313" key="4">
    <source>
        <dbReference type="EMBL" id="ANN80802.1"/>
    </source>
</evidence>
<keyword evidence="2" id="KW-0472">Membrane</keyword>
<organism evidence="4 5">
    <name type="scientific">Bordetella flabilis</name>
    <dbReference type="NCBI Taxonomy" id="463014"/>
    <lineage>
        <taxon>Bacteria</taxon>
        <taxon>Pseudomonadati</taxon>
        <taxon>Pseudomonadota</taxon>
        <taxon>Betaproteobacteria</taxon>
        <taxon>Burkholderiales</taxon>
        <taxon>Alcaligenaceae</taxon>
        <taxon>Bordetella</taxon>
    </lineage>
</organism>
<evidence type="ECO:0000256" key="2">
    <source>
        <dbReference type="SAM" id="Phobius"/>
    </source>
</evidence>
<protein>
    <recommendedName>
        <fullName evidence="3">Bacterial shufflon protein N-terminal domain-containing protein</fullName>
    </recommendedName>
</protein>
<dbReference type="Proteomes" id="UP000091926">
    <property type="component" value="Plasmid unnamed1"/>
</dbReference>
<dbReference type="Pfam" id="PF04917">
    <property type="entry name" value="Shufflon_N"/>
    <property type="match status" value="1"/>
</dbReference>
<dbReference type="KEGG" id="bfz:BAU07_26085"/>
<feature type="transmembrane region" description="Helical" evidence="2">
    <location>
        <begin position="21"/>
        <end position="42"/>
    </location>
</feature>
<accession>A0A193GL32</accession>
<proteinExistence type="predicted"/>
<keyword evidence="5" id="KW-1185">Reference proteome</keyword>
<sequence length="430" mass="44978">MATMKLKHAVTRLRKLRAAKGGFAVEAIGGLTLIALLVGFSMSQMTTSNDQKTAQIVAIHHKTVANAAAMYVKDHYSDLLAAAPSVGSTTTIPFATLVTNGYVQSSLSPTNVWGQTLNVRVTRRSVDPKAVQLDPLVIGEGGQAASHELARMVSQYIGAEGGYTVAAGDYCGTSKVAVSTLCGTRGVWERPVADFGAAVPAGHIASALFFKDSMATNDYLYRHRVPGKPELNTMETYLQLGTGAKAVVGQPCYSVAGDASSPLLQNGAVASAADGQSLYCRSGVWARSLNVTGDTMTGRLQTTHNDWSVVALDQNGNANAAKQSAVGSLYINDAYIRSVGMWLSQINFNGYPGPQGPAGPQGPPGSPGSTGPQGPPGSFPGNTGPHGPVISVDYRLDLRLSPYFCYYQTFSDGTIVAIRCDVPPNDNGAG</sequence>
<gene>
    <name evidence="4" type="ORF">BAU07_26085</name>
</gene>
<evidence type="ECO:0000313" key="5">
    <source>
        <dbReference type="Proteomes" id="UP000091926"/>
    </source>
</evidence>
<geneLocation type="plasmid" evidence="4 5">
    <name>unnamed1</name>
</geneLocation>
<reference evidence="4 5" key="1">
    <citation type="submission" date="2016-06" db="EMBL/GenBank/DDBJ databases">
        <title>Complete genome sequences of Bordetella bronchialis and Bordetella flabilis.</title>
        <authorList>
            <person name="LiPuma J.J."/>
            <person name="Spilker T."/>
        </authorList>
    </citation>
    <scope>NUCLEOTIDE SEQUENCE [LARGE SCALE GENOMIC DNA]</scope>
    <source>
        <strain evidence="4 5">AU10664</strain>
        <plasmid evidence="4 5">unnamed1</plasmid>
    </source>
</reference>